<evidence type="ECO:0000259" key="2">
    <source>
        <dbReference type="PROSITE" id="PS50013"/>
    </source>
</evidence>
<evidence type="ECO:0000313" key="3">
    <source>
        <dbReference type="EMBL" id="KPM33870.1"/>
    </source>
</evidence>
<dbReference type="EMBL" id="LKCW01000598">
    <property type="protein sequence ID" value="KPM33870.1"/>
    <property type="molecule type" value="Genomic_DNA"/>
</dbReference>
<dbReference type="Pfam" id="PF24626">
    <property type="entry name" value="SH3_Tf2-1"/>
    <property type="match status" value="1"/>
</dbReference>
<evidence type="ECO:0000313" key="4">
    <source>
        <dbReference type="Proteomes" id="UP000050424"/>
    </source>
</evidence>
<name>A0A0P7AJP4_9HYPO</name>
<dbReference type="SUPFAM" id="SSF54160">
    <property type="entry name" value="Chromo domain-like"/>
    <property type="match status" value="1"/>
</dbReference>
<feature type="domain" description="Chromo" evidence="2">
    <location>
        <begin position="171"/>
        <end position="228"/>
    </location>
</feature>
<dbReference type="AlphaFoldDB" id="A0A0P7AJP4"/>
<dbReference type="CDD" id="cd18978">
    <property type="entry name" value="CD_DDE_transposase_like"/>
    <property type="match status" value="1"/>
</dbReference>
<organism evidence="3 4">
    <name type="scientific">Neonectria ditissima</name>
    <dbReference type="NCBI Taxonomy" id="78410"/>
    <lineage>
        <taxon>Eukaryota</taxon>
        <taxon>Fungi</taxon>
        <taxon>Dikarya</taxon>
        <taxon>Ascomycota</taxon>
        <taxon>Pezizomycotina</taxon>
        <taxon>Sordariomycetes</taxon>
        <taxon>Hypocreomycetidae</taxon>
        <taxon>Hypocreales</taxon>
        <taxon>Nectriaceae</taxon>
        <taxon>Neonectria</taxon>
    </lineage>
</organism>
<reference evidence="3 4" key="1">
    <citation type="submission" date="2015-09" db="EMBL/GenBank/DDBJ databases">
        <title>Draft genome of a European isolate of the apple canker pathogen Neonectria ditissima.</title>
        <authorList>
            <person name="Gomez-Cortecero A."/>
            <person name="Harrison R.J."/>
            <person name="Armitage A.D."/>
        </authorList>
    </citation>
    <scope>NUCLEOTIDE SEQUENCE [LARGE SCALE GENOMIC DNA]</scope>
    <source>
        <strain evidence="3 4">R09/05</strain>
    </source>
</reference>
<dbReference type="SMART" id="SM00298">
    <property type="entry name" value="CHROMO"/>
    <property type="match status" value="1"/>
</dbReference>
<dbReference type="InterPro" id="IPR016197">
    <property type="entry name" value="Chromo-like_dom_sf"/>
</dbReference>
<dbReference type="InterPro" id="IPR023780">
    <property type="entry name" value="Chromo_domain"/>
</dbReference>
<gene>
    <name evidence="3" type="ORF">AK830_g12703</name>
</gene>
<dbReference type="PANTHER" id="PTHR46148:SF60">
    <property type="entry name" value="CHROMO DOMAIN-CONTAINING PROTEIN"/>
    <property type="match status" value="1"/>
</dbReference>
<comment type="subunit">
    <text evidence="1">Component of the NuA4 histone acetyltransferase complex.</text>
</comment>
<dbReference type="STRING" id="78410.A0A0P7AJP4"/>
<dbReference type="Proteomes" id="UP000050424">
    <property type="component" value="Unassembled WGS sequence"/>
</dbReference>
<dbReference type="PROSITE" id="PS50013">
    <property type="entry name" value="CHROMO_2"/>
    <property type="match status" value="1"/>
</dbReference>
<comment type="caution">
    <text evidence="3">The sequence shown here is derived from an EMBL/GenBank/DDBJ whole genome shotgun (WGS) entry which is preliminary data.</text>
</comment>
<dbReference type="InterPro" id="IPR000953">
    <property type="entry name" value="Chromo/chromo_shadow_dom"/>
</dbReference>
<sequence length="228" mass="26578">MLPLAQYTYNTSKHSSIGESPAECLRGFTPRGPDHAEEPLPIVSALAESRSILLRQRHEATQKLLSSVRERQATWYNRKREPMSFNVGDLVLLSTKNIKIRRPSKKLADKYVGPYRITRCIGDHRLAYELELPPRSRIHNVFHISNLEKWKGDEPEAIQQQDDPFIADDIYVIERIITHKGSKSNRRYLIKWEGYDDTESSWVSRKDFTDKNFIAEYEQRIHGEAARQ</sequence>
<dbReference type="Gene3D" id="2.40.50.40">
    <property type="match status" value="1"/>
</dbReference>
<keyword evidence="4" id="KW-1185">Reference proteome</keyword>
<dbReference type="InterPro" id="IPR056924">
    <property type="entry name" value="SH3_Tf2-1"/>
</dbReference>
<evidence type="ECO:0000256" key="1">
    <source>
        <dbReference type="ARBA" id="ARBA00011353"/>
    </source>
</evidence>
<accession>A0A0P7AJP4</accession>
<dbReference type="OrthoDB" id="5101518at2759"/>
<proteinExistence type="predicted"/>
<protein>
    <recommendedName>
        <fullName evidence="2">Chromo domain-containing protein</fullName>
    </recommendedName>
</protein>
<dbReference type="GO" id="GO:0006338">
    <property type="term" value="P:chromatin remodeling"/>
    <property type="evidence" value="ECO:0007669"/>
    <property type="project" value="UniProtKB-ARBA"/>
</dbReference>
<dbReference type="PANTHER" id="PTHR46148">
    <property type="entry name" value="CHROMO DOMAIN-CONTAINING PROTEIN"/>
    <property type="match status" value="1"/>
</dbReference>
<dbReference type="Pfam" id="PF00385">
    <property type="entry name" value="Chromo"/>
    <property type="match status" value="1"/>
</dbReference>